<dbReference type="GO" id="GO:0010133">
    <property type="term" value="P:L-proline catabolic process to L-glutamate"/>
    <property type="evidence" value="ECO:0007669"/>
    <property type="project" value="TreeGrafter"/>
</dbReference>
<comment type="cofactor">
    <cofactor evidence="1 4">
        <name>FAD</name>
        <dbReference type="ChEBI" id="CHEBI:57692"/>
    </cofactor>
</comment>
<organism evidence="5 6">
    <name type="scientific">Ceyx cyanopectus</name>
    <name type="common">Indigo-banded kingfisher</name>
    <dbReference type="NCBI Taxonomy" id="390723"/>
    <lineage>
        <taxon>Eukaryota</taxon>
        <taxon>Metazoa</taxon>
        <taxon>Chordata</taxon>
        <taxon>Craniata</taxon>
        <taxon>Vertebrata</taxon>
        <taxon>Euteleostomi</taxon>
        <taxon>Archelosauria</taxon>
        <taxon>Archosauria</taxon>
        <taxon>Dinosauria</taxon>
        <taxon>Saurischia</taxon>
        <taxon>Theropoda</taxon>
        <taxon>Coelurosauria</taxon>
        <taxon>Aves</taxon>
        <taxon>Neognathae</taxon>
        <taxon>Neoaves</taxon>
        <taxon>Telluraves</taxon>
        <taxon>Coraciimorphae</taxon>
        <taxon>Coraciiformes</taxon>
        <taxon>Alcedinidae</taxon>
        <taxon>Ceyx</taxon>
    </lineage>
</organism>
<dbReference type="PANTHER" id="PTHR13914">
    <property type="entry name" value="PROLINE OXIDASE"/>
    <property type="match status" value="1"/>
</dbReference>
<dbReference type="OrthoDB" id="9159652at2759"/>
<feature type="non-terminal residue" evidence="5">
    <location>
        <position position="1"/>
    </location>
</feature>
<dbReference type="EC" id="1.5.5.2" evidence="4"/>
<keyword evidence="6" id="KW-1185">Reference proteome</keyword>
<accession>A0A7L4NQB1</accession>
<keyword evidence="3 4" id="KW-0274">FAD</keyword>
<sequence length="52" mass="5880">RRVLGSRLWGSLLRATFYRQFVGGSTPREVQATAQRLRGRGLSPMLALPHEE</sequence>
<comment type="function">
    <text evidence="4">Converts proline to delta-1-pyrroline-5-carboxylate.</text>
</comment>
<comment type="similarity">
    <text evidence="4">Belongs to the proline oxidase family.</text>
</comment>
<name>A0A7L4NQB1_9AVES</name>
<gene>
    <name evidence="5" type="primary">Prodh2</name>
    <name evidence="5" type="ORF">CEYCYA_R12621</name>
</gene>
<feature type="non-terminal residue" evidence="5">
    <location>
        <position position="52"/>
    </location>
</feature>
<dbReference type="AlphaFoldDB" id="A0A7L4NQB1"/>
<dbReference type="GO" id="GO:0005739">
    <property type="term" value="C:mitochondrion"/>
    <property type="evidence" value="ECO:0007669"/>
    <property type="project" value="TreeGrafter"/>
</dbReference>
<dbReference type="GO" id="GO:0004657">
    <property type="term" value="F:proline dehydrogenase activity"/>
    <property type="evidence" value="ECO:0007669"/>
    <property type="project" value="UniProtKB-EC"/>
</dbReference>
<reference evidence="5 6" key="1">
    <citation type="submission" date="2020-02" db="EMBL/GenBank/DDBJ databases">
        <title>Bird 10,000 Genomes (B10K) Project - Family phase.</title>
        <authorList>
            <person name="Zhang G."/>
        </authorList>
    </citation>
    <scope>NUCLEOTIDE SEQUENCE [LARGE SCALE GENOMIC DNA]</scope>
    <source>
        <strain evidence="5">B10K-DU-013-51</strain>
        <tissue evidence="5">Mixed tissue sample</tissue>
    </source>
</reference>
<dbReference type="PANTHER" id="PTHR13914:SF29">
    <property type="entry name" value="HYDROXYPROLINE DEHYDROGENASE"/>
    <property type="match status" value="1"/>
</dbReference>
<evidence type="ECO:0000313" key="6">
    <source>
        <dbReference type="Proteomes" id="UP000586704"/>
    </source>
</evidence>
<dbReference type="GO" id="GO:0071949">
    <property type="term" value="F:FAD binding"/>
    <property type="evidence" value="ECO:0007669"/>
    <property type="project" value="TreeGrafter"/>
</dbReference>
<protein>
    <recommendedName>
        <fullName evidence="4">Proline dehydrogenase</fullName>
        <ecNumber evidence="4">1.5.5.2</ecNumber>
    </recommendedName>
</protein>
<evidence type="ECO:0000256" key="2">
    <source>
        <dbReference type="ARBA" id="ARBA00022630"/>
    </source>
</evidence>
<evidence type="ECO:0000256" key="3">
    <source>
        <dbReference type="ARBA" id="ARBA00022827"/>
    </source>
</evidence>
<keyword evidence="4" id="KW-0560">Oxidoreductase</keyword>
<dbReference type="InterPro" id="IPR015659">
    <property type="entry name" value="Proline_oxidase"/>
</dbReference>
<keyword evidence="4" id="KW-0642">Proline metabolism</keyword>
<evidence type="ECO:0000256" key="1">
    <source>
        <dbReference type="ARBA" id="ARBA00001974"/>
    </source>
</evidence>
<comment type="catalytic activity">
    <reaction evidence="4">
        <text>L-proline + a quinone = (S)-1-pyrroline-5-carboxylate + a quinol + H(+)</text>
        <dbReference type="Rhea" id="RHEA:23784"/>
        <dbReference type="ChEBI" id="CHEBI:15378"/>
        <dbReference type="ChEBI" id="CHEBI:17388"/>
        <dbReference type="ChEBI" id="CHEBI:24646"/>
        <dbReference type="ChEBI" id="CHEBI:60039"/>
        <dbReference type="ChEBI" id="CHEBI:132124"/>
        <dbReference type="EC" id="1.5.5.2"/>
    </reaction>
</comment>
<evidence type="ECO:0000313" key="5">
    <source>
        <dbReference type="EMBL" id="NXY91731.1"/>
    </source>
</evidence>
<keyword evidence="2 4" id="KW-0285">Flavoprotein</keyword>
<comment type="caution">
    <text evidence="5">The sequence shown here is derived from an EMBL/GenBank/DDBJ whole genome shotgun (WGS) entry which is preliminary data.</text>
</comment>
<proteinExistence type="inferred from homology"/>
<dbReference type="Proteomes" id="UP000586704">
    <property type="component" value="Unassembled WGS sequence"/>
</dbReference>
<evidence type="ECO:0000256" key="4">
    <source>
        <dbReference type="RuleBase" id="RU364054"/>
    </source>
</evidence>
<dbReference type="EMBL" id="VYZU01184197">
    <property type="protein sequence ID" value="NXY91731.1"/>
    <property type="molecule type" value="Genomic_DNA"/>
</dbReference>
<dbReference type="Gene3D" id="3.20.20.220">
    <property type="match status" value="1"/>
</dbReference>